<keyword evidence="7 10" id="KW-0727">SH2 domain</keyword>
<dbReference type="InterPro" id="IPR020635">
    <property type="entry name" value="Tyr_kinase_cat_dom"/>
</dbReference>
<dbReference type="PANTHER" id="PTHR24418">
    <property type="entry name" value="TYROSINE-PROTEIN KINASE"/>
    <property type="match status" value="1"/>
</dbReference>
<dbReference type="InterPro" id="IPR001245">
    <property type="entry name" value="Ser-Thr/Tyr_kinase_cat_dom"/>
</dbReference>
<dbReference type="InterPro" id="IPR011009">
    <property type="entry name" value="Kinase-like_dom_sf"/>
</dbReference>
<organism evidence="15 16">
    <name type="scientific">Plakobranchus ocellatus</name>
    <dbReference type="NCBI Taxonomy" id="259542"/>
    <lineage>
        <taxon>Eukaryota</taxon>
        <taxon>Metazoa</taxon>
        <taxon>Spiralia</taxon>
        <taxon>Lophotrochozoa</taxon>
        <taxon>Mollusca</taxon>
        <taxon>Gastropoda</taxon>
        <taxon>Heterobranchia</taxon>
        <taxon>Euthyneura</taxon>
        <taxon>Panpulmonata</taxon>
        <taxon>Sacoglossa</taxon>
        <taxon>Placobranchoidea</taxon>
        <taxon>Plakobranchidae</taxon>
        <taxon>Plakobranchus</taxon>
    </lineage>
</organism>
<evidence type="ECO:0000259" key="14">
    <source>
        <dbReference type="PROSITE" id="PS50011"/>
    </source>
</evidence>
<protein>
    <recommendedName>
        <fullName evidence="12">Tyrosine-protein kinase</fullName>
        <ecNumber evidence="12">2.7.10.2</ecNumber>
    </recommendedName>
</protein>
<dbReference type="Pfam" id="PF01359">
    <property type="entry name" value="Transposase_1"/>
    <property type="match status" value="1"/>
</dbReference>
<accession>A0AAV4A8X6</accession>
<dbReference type="SMART" id="SM00219">
    <property type="entry name" value="TyrKc"/>
    <property type="match status" value="1"/>
</dbReference>
<dbReference type="InterPro" id="IPR036860">
    <property type="entry name" value="SH2_dom_sf"/>
</dbReference>
<dbReference type="PROSITE" id="PS00109">
    <property type="entry name" value="PROTEIN_KINASE_TYR"/>
    <property type="match status" value="1"/>
</dbReference>
<evidence type="ECO:0000256" key="8">
    <source>
        <dbReference type="ARBA" id="ARBA00023137"/>
    </source>
</evidence>
<evidence type="ECO:0000313" key="15">
    <source>
        <dbReference type="EMBL" id="GFO04731.1"/>
    </source>
</evidence>
<dbReference type="PROSITE" id="PS00107">
    <property type="entry name" value="PROTEIN_KINASE_ATP"/>
    <property type="match status" value="1"/>
</dbReference>
<evidence type="ECO:0000256" key="5">
    <source>
        <dbReference type="ARBA" id="ARBA00022777"/>
    </source>
</evidence>
<evidence type="ECO:0000259" key="13">
    <source>
        <dbReference type="PROSITE" id="PS50001"/>
    </source>
</evidence>
<keyword evidence="4 11" id="KW-0547">Nucleotide-binding</keyword>
<evidence type="ECO:0000256" key="6">
    <source>
        <dbReference type="ARBA" id="ARBA00022840"/>
    </source>
</evidence>
<evidence type="ECO:0000256" key="2">
    <source>
        <dbReference type="ARBA" id="ARBA00022553"/>
    </source>
</evidence>
<dbReference type="Gene3D" id="3.30.200.20">
    <property type="entry name" value="Phosphorylase Kinase, domain 1"/>
    <property type="match status" value="1"/>
</dbReference>
<proteinExistence type="inferred from homology"/>
<evidence type="ECO:0000256" key="9">
    <source>
        <dbReference type="ARBA" id="ARBA00051245"/>
    </source>
</evidence>
<dbReference type="GO" id="GO:0005524">
    <property type="term" value="F:ATP binding"/>
    <property type="evidence" value="ECO:0007669"/>
    <property type="project" value="UniProtKB-UniRule"/>
</dbReference>
<keyword evidence="8 12" id="KW-0829">Tyrosine-protein kinase</keyword>
<dbReference type="GO" id="GO:0004715">
    <property type="term" value="F:non-membrane spanning protein tyrosine kinase activity"/>
    <property type="evidence" value="ECO:0007669"/>
    <property type="project" value="UniProtKB-EC"/>
</dbReference>
<dbReference type="SUPFAM" id="SSF56112">
    <property type="entry name" value="Protein kinase-like (PK-like)"/>
    <property type="match status" value="1"/>
</dbReference>
<keyword evidence="16" id="KW-1185">Reference proteome</keyword>
<comment type="caution">
    <text evidence="15">The sequence shown here is derived from an EMBL/GenBank/DDBJ whole genome shotgun (WGS) entry which is preliminary data.</text>
</comment>
<evidence type="ECO:0000256" key="11">
    <source>
        <dbReference type="PROSITE-ProRule" id="PRU10141"/>
    </source>
</evidence>
<dbReference type="InterPro" id="IPR001888">
    <property type="entry name" value="Transposase_1"/>
</dbReference>
<keyword evidence="6 11" id="KW-0067">ATP-binding</keyword>
<evidence type="ECO:0000256" key="4">
    <source>
        <dbReference type="ARBA" id="ARBA00022741"/>
    </source>
</evidence>
<dbReference type="Gene3D" id="1.10.510.10">
    <property type="entry name" value="Transferase(Phosphotransferase) domain 1"/>
    <property type="match status" value="1"/>
</dbReference>
<keyword evidence="2" id="KW-0597">Phosphoprotein</keyword>
<dbReference type="PRINTS" id="PR00109">
    <property type="entry name" value="TYRKINASE"/>
</dbReference>
<name>A0AAV4A8X6_9GAST</name>
<dbReference type="FunFam" id="3.30.200.20:FF:000053">
    <property type="entry name" value="Tyrosine-protein kinase"/>
    <property type="match status" value="1"/>
</dbReference>
<dbReference type="InterPro" id="IPR000719">
    <property type="entry name" value="Prot_kinase_dom"/>
</dbReference>
<comment type="similarity">
    <text evidence="12">Belongs to the protein kinase superfamily. Tyr protein kinase family.</text>
</comment>
<evidence type="ECO:0000313" key="16">
    <source>
        <dbReference type="Proteomes" id="UP000735302"/>
    </source>
</evidence>
<sequence length="577" mass="66081">MSDEHKHQRVEISQILLHRCQQEGDETVDVGPGGDHRARNKLLEHLITGDETWVHLSTPETKRDSTTWKHPSSAVTKKFKVQQSATKVMATVFWDSRGMIFIDILPKGESVNADRYCKTLERLRHAVRGKRPGLLRGGVVLEHDNATPHMAKRTKEWLECYRWDIIPHPAHSPDLAPSDFHLFEPLKRHLGGKKFEDEDELINEVCDWFSKLNANFFTQDKSSYVLSVRDKDKDNGEPCVKHYRIRKMDDGGFFISAKKTFGSLFDVINHYRDTSDGLCCRLTGACPRIRPVVGFRELEIKREAVKLTHKLGAGCFGEVWKGTLRRVVDVAVKTLKENTMSAEAFLDEAKIMHKLTHPKLVQLMAVVSVQEPFWIITELMTNGSLLDFLRSDEGKKLKFTMLIEMNAQIAEGMAYLEDVNFVHRDLRAANILVGEHYEVKVADFGLARILDSDDIYEANENTKFPIKWTAPEAALERKFSIKSDVWSFGVLMYEIITYGKVPYPGMAGAEVLQMVEKGRRMSKPTNGPIEVPDSYFDMMLQCWKRVPEDRPTFDSLQDFFANYFINVEPSYGELDAM</sequence>
<keyword evidence="5 12" id="KW-0418">Kinase</keyword>
<comment type="catalytic activity">
    <reaction evidence="9 12">
        <text>L-tyrosyl-[protein] + ATP = O-phospho-L-tyrosyl-[protein] + ADP + H(+)</text>
        <dbReference type="Rhea" id="RHEA:10596"/>
        <dbReference type="Rhea" id="RHEA-COMP:10136"/>
        <dbReference type="Rhea" id="RHEA-COMP:20101"/>
        <dbReference type="ChEBI" id="CHEBI:15378"/>
        <dbReference type="ChEBI" id="CHEBI:30616"/>
        <dbReference type="ChEBI" id="CHEBI:46858"/>
        <dbReference type="ChEBI" id="CHEBI:61978"/>
        <dbReference type="ChEBI" id="CHEBI:456216"/>
        <dbReference type="EC" id="2.7.10.2"/>
    </reaction>
</comment>
<dbReference type="InterPro" id="IPR017441">
    <property type="entry name" value="Protein_kinase_ATP_BS"/>
</dbReference>
<evidence type="ECO:0000256" key="12">
    <source>
        <dbReference type="RuleBase" id="RU362096"/>
    </source>
</evidence>
<dbReference type="PROSITE" id="PS50001">
    <property type="entry name" value="SH2"/>
    <property type="match status" value="1"/>
</dbReference>
<gene>
    <name evidence="15" type="ORF">PoB_003123600</name>
</gene>
<dbReference type="SMART" id="SM00252">
    <property type="entry name" value="SH2"/>
    <property type="match status" value="1"/>
</dbReference>
<evidence type="ECO:0000256" key="3">
    <source>
        <dbReference type="ARBA" id="ARBA00022679"/>
    </source>
</evidence>
<feature type="domain" description="SH2" evidence="13">
    <location>
        <begin position="185"/>
        <end position="286"/>
    </location>
</feature>
<dbReference type="Gene3D" id="3.30.420.10">
    <property type="entry name" value="Ribonuclease H-like superfamily/Ribonuclease H"/>
    <property type="match status" value="1"/>
</dbReference>
<dbReference type="InterPro" id="IPR050198">
    <property type="entry name" value="Non-receptor_tyrosine_kinases"/>
</dbReference>
<dbReference type="EMBL" id="BLXT01003741">
    <property type="protein sequence ID" value="GFO04731.1"/>
    <property type="molecule type" value="Genomic_DNA"/>
</dbReference>
<dbReference type="EC" id="2.7.10.2" evidence="12"/>
<feature type="binding site" evidence="11">
    <location>
        <position position="333"/>
    </location>
    <ligand>
        <name>ATP</name>
        <dbReference type="ChEBI" id="CHEBI:30616"/>
    </ligand>
</feature>
<dbReference type="Pfam" id="PF00017">
    <property type="entry name" value="SH2"/>
    <property type="match status" value="1"/>
</dbReference>
<evidence type="ECO:0000256" key="10">
    <source>
        <dbReference type="PROSITE-ProRule" id="PRU00191"/>
    </source>
</evidence>
<dbReference type="InterPro" id="IPR008266">
    <property type="entry name" value="Tyr_kinase_AS"/>
</dbReference>
<evidence type="ECO:0000256" key="7">
    <source>
        <dbReference type="ARBA" id="ARBA00022999"/>
    </source>
</evidence>
<dbReference type="FunFam" id="1.10.510.10:FF:000399">
    <property type="entry name" value="Tyrosine-protein kinase"/>
    <property type="match status" value="1"/>
</dbReference>
<keyword evidence="3 12" id="KW-0808">Transferase</keyword>
<dbReference type="Pfam" id="PF07714">
    <property type="entry name" value="PK_Tyr_Ser-Thr"/>
    <property type="match status" value="1"/>
</dbReference>
<dbReference type="InterPro" id="IPR000980">
    <property type="entry name" value="SH2"/>
</dbReference>
<evidence type="ECO:0000256" key="1">
    <source>
        <dbReference type="ARBA" id="ARBA00022443"/>
    </source>
</evidence>
<keyword evidence="1" id="KW-0728">SH3 domain</keyword>
<dbReference type="Proteomes" id="UP000735302">
    <property type="component" value="Unassembled WGS sequence"/>
</dbReference>
<dbReference type="AlphaFoldDB" id="A0AAV4A8X6"/>
<dbReference type="SUPFAM" id="SSF55550">
    <property type="entry name" value="SH2 domain"/>
    <property type="match status" value="1"/>
</dbReference>
<dbReference type="PRINTS" id="PR00401">
    <property type="entry name" value="SH2DOMAIN"/>
</dbReference>
<dbReference type="GO" id="GO:0003676">
    <property type="term" value="F:nucleic acid binding"/>
    <property type="evidence" value="ECO:0007669"/>
    <property type="project" value="InterPro"/>
</dbReference>
<dbReference type="PROSITE" id="PS50011">
    <property type="entry name" value="PROTEIN_KINASE_DOM"/>
    <property type="match status" value="1"/>
</dbReference>
<feature type="domain" description="Protein kinase" evidence="14">
    <location>
        <begin position="305"/>
        <end position="560"/>
    </location>
</feature>
<reference evidence="15 16" key="1">
    <citation type="journal article" date="2021" name="Elife">
        <title>Chloroplast acquisition without the gene transfer in kleptoplastic sea slugs, Plakobranchus ocellatus.</title>
        <authorList>
            <person name="Maeda T."/>
            <person name="Takahashi S."/>
            <person name="Yoshida T."/>
            <person name="Shimamura S."/>
            <person name="Takaki Y."/>
            <person name="Nagai Y."/>
            <person name="Toyoda A."/>
            <person name="Suzuki Y."/>
            <person name="Arimoto A."/>
            <person name="Ishii H."/>
            <person name="Satoh N."/>
            <person name="Nishiyama T."/>
            <person name="Hasebe M."/>
            <person name="Maruyama T."/>
            <person name="Minagawa J."/>
            <person name="Obokata J."/>
            <person name="Shigenobu S."/>
        </authorList>
    </citation>
    <scope>NUCLEOTIDE SEQUENCE [LARGE SCALE GENOMIC DNA]</scope>
</reference>
<dbReference type="InterPro" id="IPR036397">
    <property type="entry name" value="RNaseH_sf"/>
</dbReference>